<evidence type="ECO:0000313" key="2">
    <source>
        <dbReference type="Proteomes" id="UP000249873"/>
    </source>
</evidence>
<dbReference type="AlphaFoldDB" id="A0A2Z4GD05"/>
<accession>A0A2Z4GD05</accession>
<dbReference type="Gene3D" id="2.130.10.10">
    <property type="entry name" value="YVTN repeat-like/Quinoprotein amine dehydrogenase"/>
    <property type="match status" value="1"/>
</dbReference>
<name>A0A2Z4GD05_9BACT</name>
<dbReference type="RefSeq" id="WP_111372224.1">
    <property type="nucleotide sequence ID" value="NZ_CP029480.1"/>
</dbReference>
<dbReference type="EMBL" id="CP029480">
    <property type="protein sequence ID" value="AWV99031.1"/>
    <property type="molecule type" value="Genomic_DNA"/>
</dbReference>
<reference evidence="1 2" key="1">
    <citation type="submission" date="2018-05" db="EMBL/GenBank/DDBJ databases">
        <title>Complete genome sequence of Arcticibacterium luteifluviistationis SM1504T, a cytophagaceae bacterium isolated from Arctic surface seawater.</title>
        <authorList>
            <person name="Li Y."/>
            <person name="Qin Q.-L."/>
        </authorList>
    </citation>
    <scope>NUCLEOTIDE SEQUENCE [LARGE SCALE GENOMIC DNA]</scope>
    <source>
        <strain evidence="1 2">SM1504</strain>
    </source>
</reference>
<dbReference type="Proteomes" id="UP000249873">
    <property type="component" value="Chromosome"/>
</dbReference>
<protein>
    <recommendedName>
        <fullName evidence="3">Histidine kinase</fullName>
    </recommendedName>
</protein>
<sequence length="97" mass="11179">MISSYHISVSYKLIVKLTTIFLLSLYQRNAFTQHYPTLQYTTKDGLGQLQILSTLEDSRGYIWVGHKGGLSKFDGQNFENFNHTQGMTRNFVNDLVQ</sequence>
<dbReference type="InterPro" id="IPR015943">
    <property type="entry name" value="WD40/YVTN_repeat-like_dom_sf"/>
</dbReference>
<evidence type="ECO:0000313" key="1">
    <source>
        <dbReference type="EMBL" id="AWV99031.1"/>
    </source>
</evidence>
<dbReference type="OrthoDB" id="1041291at2"/>
<keyword evidence="2" id="KW-1185">Reference proteome</keyword>
<proteinExistence type="predicted"/>
<dbReference type="KEGG" id="als:DJ013_12990"/>
<organism evidence="1 2">
    <name type="scientific">Arcticibacterium luteifluviistationis</name>
    <dbReference type="NCBI Taxonomy" id="1784714"/>
    <lineage>
        <taxon>Bacteria</taxon>
        <taxon>Pseudomonadati</taxon>
        <taxon>Bacteroidota</taxon>
        <taxon>Cytophagia</taxon>
        <taxon>Cytophagales</taxon>
        <taxon>Leadbetterellaceae</taxon>
        <taxon>Arcticibacterium</taxon>
    </lineage>
</organism>
<gene>
    <name evidence="1" type="ORF">DJ013_12990</name>
</gene>
<evidence type="ECO:0008006" key="3">
    <source>
        <dbReference type="Google" id="ProtNLM"/>
    </source>
</evidence>